<sequence length="100" mass="11310">MSELCLMMKKEAANVGVWSMVQANCDHRELLSWTSTTLWLPLMESELQTTDSMSSLVNLASAKSRKCLTNDNRECNQLAMAMPLHNNVSYVVIRWITDDG</sequence>
<gene>
    <name evidence="1" type="ORF">T02_8419</name>
</gene>
<name>A0A0V1KQ10_9BILA</name>
<keyword evidence="2" id="KW-1185">Reference proteome</keyword>
<dbReference type="Proteomes" id="UP000054721">
    <property type="component" value="Unassembled WGS sequence"/>
</dbReference>
<proteinExistence type="predicted"/>
<dbReference type="EMBL" id="JYDW01000329">
    <property type="protein sequence ID" value="KRZ49191.1"/>
    <property type="molecule type" value="Genomic_DNA"/>
</dbReference>
<organism evidence="1 2">
    <name type="scientific">Trichinella nativa</name>
    <dbReference type="NCBI Taxonomy" id="6335"/>
    <lineage>
        <taxon>Eukaryota</taxon>
        <taxon>Metazoa</taxon>
        <taxon>Ecdysozoa</taxon>
        <taxon>Nematoda</taxon>
        <taxon>Enoplea</taxon>
        <taxon>Dorylaimia</taxon>
        <taxon>Trichinellida</taxon>
        <taxon>Trichinellidae</taxon>
        <taxon>Trichinella</taxon>
    </lineage>
</organism>
<accession>A0A0V1KQ10</accession>
<dbReference type="AlphaFoldDB" id="A0A0V1KQ10"/>
<dbReference type="OrthoDB" id="10614425at2759"/>
<comment type="caution">
    <text evidence="1">The sequence shown here is derived from an EMBL/GenBank/DDBJ whole genome shotgun (WGS) entry which is preliminary data.</text>
</comment>
<protein>
    <submittedName>
        <fullName evidence="1">Uncharacterized protein</fullName>
    </submittedName>
</protein>
<reference evidence="1 2" key="1">
    <citation type="submission" date="2015-05" db="EMBL/GenBank/DDBJ databases">
        <title>Evolution of Trichinella species and genotypes.</title>
        <authorList>
            <person name="Korhonen P.K."/>
            <person name="Edoardo P."/>
            <person name="Giuseppe L.R."/>
            <person name="Gasser R.B."/>
        </authorList>
    </citation>
    <scope>NUCLEOTIDE SEQUENCE [LARGE SCALE GENOMIC DNA]</scope>
    <source>
        <strain evidence="1">ISS10</strain>
    </source>
</reference>
<evidence type="ECO:0000313" key="2">
    <source>
        <dbReference type="Proteomes" id="UP000054721"/>
    </source>
</evidence>
<evidence type="ECO:0000313" key="1">
    <source>
        <dbReference type="EMBL" id="KRZ49191.1"/>
    </source>
</evidence>